<feature type="transmembrane region" description="Helical" evidence="8">
    <location>
        <begin position="1096"/>
        <end position="1117"/>
    </location>
</feature>
<accession>A0ABR3Q905</accession>
<keyword evidence="5 8" id="KW-1133">Transmembrane helix</keyword>
<dbReference type="InterPro" id="IPR003439">
    <property type="entry name" value="ABC_transporter-like_ATP-bd"/>
</dbReference>
<protein>
    <submittedName>
        <fullName evidence="11">ATP-dependent permease</fullName>
    </submittedName>
</protein>
<dbReference type="PROSITE" id="PS50929">
    <property type="entry name" value="ABC_TM1F"/>
    <property type="match status" value="2"/>
</dbReference>
<keyword evidence="2 8" id="KW-0812">Transmembrane</keyword>
<feature type="domain" description="ABC transmembrane type-1" evidence="10">
    <location>
        <begin position="1098"/>
        <end position="1382"/>
    </location>
</feature>
<feature type="region of interest" description="Disordered" evidence="7">
    <location>
        <begin position="1"/>
        <end position="23"/>
    </location>
</feature>
<feature type="domain" description="ABC transmembrane type-1" evidence="10">
    <location>
        <begin position="244"/>
        <end position="559"/>
    </location>
</feature>
<dbReference type="CDD" id="cd18577">
    <property type="entry name" value="ABC_6TM_Pgp_ABCB1_D1_like"/>
    <property type="match status" value="1"/>
</dbReference>
<dbReference type="EMBL" id="JBBXJM010000002">
    <property type="protein sequence ID" value="KAL1411210.1"/>
    <property type="molecule type" value="Genomic_DNA"/>
</dbReference>
<evidence type="ECO:0000256" key="7">
    <source>
        <dbReference type="SAM" id="MobiDB-lite"/>
    </source>
</evidence>
<feature type="transmembrane region" description="Helical" evidence="8">
    <location>
        <begin position="236"/>
        <end position="254"/>
    </location>
</feature>
<evidence type="ECO:0000313" key="12">
    <source>
        <dbReference type="Proteomes" id="UP001565368"/>
    </source>
</evidence>
<keyword evidence="4" id="KW-0067">ATP-binding</keyword>
<evidence type="ECO:0000259" key="9">
    <source>
        <dbReference type="PROSITE" id="PS50893"/>
    </source>
</evidence>
<dbReference type="InterPro" id="IPR039421">
    <property type="entry name" value="Type_1_exporter"/>
</dbReference>
<keyword evidence="3" id="KW-0547">Nucleotide-binding</keyword>
<feature type="compositionally biased region" description="Basic and acidic residues" evidence="7">
    <location>
        <begin position="978"/>
        <end position="988"/>
    </location>
</feature>
<evidence type="ECO:0000256" key="4">
    <source>
        <dbReference type="ARBA" id="ARBA00022840"/>
    </source>
</evidence>
<organism evidence="11 12">
    <name type="scientific">Vanrija albida</name>
    <dbReference type="NCBI Taxonomy" id="181172"/>
    <lineage>
        <taxon>Eukaryota</taxon>
        <taxon>Fungi</taxon>
        <taxon>Dikarya</taxon>
        <taxon>Basidiomycota</taxon>
        <taxon>Agaricomycotina</taxon>
        <taxon>Tremellomycetes</taxon>
        <taxon>Trichosporonales</taxon>
        <taxon>Trichosporonaceae</taxon>
        <taxon>Vanrija</taxon>
    </lineage>
</organism>
<dbReference type="Gene3D" id="1.20.1560.10">
    <property type="entry name" value="ABC transporter type 1, transmembrane domain"/>
    <property type="match status" value="2"/>
</dbReference>
<dbReference type="SMART" id="SM00382">
    <property type="entry name" value="AAA"/>
    <property type="match status" value="2"/>
</dbReference>
<dbReference type="InterPro" id="IPR011527">
    <property type="entry name" value="ABC1_TM_dom"/>
</dbReference>
<feature type="transmembrane region" description="Helical" evidence="8">
    <location>
        <begin position="1214"/>
        <end position="1234"/>
    </location>
</feature>
<feature type="region of interest" description="Disordered" evidence="7">
    <location>
        <begin position="119"/>
        <end position="218"/>
    </location>
</feature>
<dbReference type="Gene3D" id="3.40.50.300">
    <property type="entry name" value="P-loop containing nucleotide triphosphate hydrolases"/>
    <property type="match status" value="2"/>
</dbReference>
<feature type="domain" description="ABC transporter" evidence="9">
    <location>
        <begin position="1415"/>
        <end position="1649"/>
    </location>
</feature>
<evidence type="ECO:0000256" key="5">
    <source>
        <dbReference type="ARBA" id="ARBA00022989"/>
    </source>
</evidence>
<feature type="compositionally biased region" description="Polar residues" evidence="7">
    <location>
        <begin position="137"/>
        <end position="152"/>
    </location>
</feature>
<feature type="transmembrane region" description="Helical" evidence="8">
    <location>
        <begin position="495"/>
        <end position="520"/>
    </location>
</feature>
<feature type="transmembrane region" description="Helical" evidence="8">
    <location>
        <begin position="1137"/>
        <end position="1159"/>
    </location>
</feature>
<feature type="transmembrane region" description="Helical" evidence="8">
    <location>
        <begin position="1317"/>
        <end position="1337"/>
    </location>
</feature>
<evidence type="ECO:0000259" key="10">
    <source>
        <dbReference type="PROSITE" id="PS50929"/>
    </source>
</evidence>
<dbReference type="Pfam" id="PF00664">
    <property type="entry name" value="ABC_membrane"/>
    <property type="match status" value="2"/>
</dbReference>
<comment type="subcellular location">
    <subcellularLocation>
        <location evidence="1">Membrane</location>
        <topology evidence="1">Multi-pass membrane protein</topology>
    </subcellularLocation>
</comment>
<dbReference type="Proteomes" id="UP001565368">
    <property type="component" value="Unassembled WGS sequence"/>
</dbReference>
<dbReference type="Pfam" id="PF00005">
    <property type="entry name" value="ABC_tran"/>
    <property type="match status" value="2"/>
</dbReference>
<dbReference type="PROSITE" id="PS50893">
    <property type="entry name" value="ABC_TRANSPORTER_2"/>
    <property type="match status" value="2"/>
</dbReference>
<feature type="compositionally biased region" description="Polar residues" evidence="7">
    <location>
        <begin position="952"/>
        <end position="961"/>
    </location>
</feature>
<dbReference type="SUPFAM" id="SSF52540">
    <property type="entry name" value="P-loop containing nucleoside triphosphate hydrolases"/>
    <property type="match status" value="2"/>
</dbReference>
<proteinExistence type="predicted"/>
<feature type="region of interest" description="Disordered" evidence="7">
    <location>
        <begin position="46"/>
        <end position="71"/>
    </location>
</feature>
<dbReference type="SUPFAM" id="SSF90123">
    <property type="entry name" value="ABC transporter transmembrane region"/>
    <property type="match status" value="2"/>
</dbReference>
<feature type="transmembrane region" description="Helical" evidence="8">
    <location>
        <begin position="301"/>
        <end position="322"/>
    </location>
</feature>
<feature type="domain" description="ABC transporter" evidence="9">
    <location>
        <begin position="597"/>
        <end position="847"/>
    </location>
</feature>
<feature type="compositionally biased region" description="Basic and acidic residues" evidence="7">
    <location>
        <begin position="162"/>
        <end position="172"/>
    </location>
</feature>
<feature type="transmembrane region" description="Helical" evidence="8">
    <location>
        <begin position="1357"/>
        <end position="1381"/>
    </location>
</feature>
<dbReference type="PANTHER" id="PTHR43394:SF15">
    <property type="entry name" value="ALPHA-FACTOR-TRANSPORTING ATPASE"/>
    <property type="match status" value="1"/>
</dbReference>
<dbReference type="RefSeq" id="XP_069211154.1">
    <property type="nucleotide sequence ID" value="XM_069350768.1"/>
</dbReference>
<feature type="compositionally biased region" description="Low complexity" evidence="7">
    <location>
        <begin position="9"/>
        <end position="21"/>
    </location>
</feature>
<comment type="caution">
    <text evidence="11">The sequence shown here is derived from an EMBL/GenBank/DDBJ whole genome shotgun (WGS) entry which is preliminary data.</text>
</comment>
<dbReference type="PANTHER" id="PTHR43394">
    <property type="entry name" value="ATP-DEPENDENT PERMEASE MDL1, MITOCHONDRIAL"/>
    <property type="match status" value="1"/>
</dbReference>
<dbReference type="InterPro" id="IPR003593">
    <property type="entry name" value="AAA+_ATPase"/>
</dbReference>
<reference evidence="11 12" key="1">
    <citation type="submission" date="2023-08" db="EMBL/GenBank/DDBJ databases">
        <title>Annotated Genome Sequence of Vanrija albida AlHP1.</title>
        <authorList>
            <person name="Herzog R."/>
        </authorList>
    </citation>
    <scope>NUCLEOTIDE SEQUENCE [LARGE SCALE GENOMIC DNA]</scope>
    <source>
        <strain evidence="11 12">AlHP1</strain>
    </source>
</reference>
<gene>
    <name evidence="11" type="primary">HST6</name>
    <name evidence="11" type="ORF">Q8F55_002161</name>
</gene>
<feature type="transmembrane region" description="Helical" evidence="8">
    <location>
        <begin position="395"/>
        <end position="411"/>
    </location>
</feature>
<feature type="region of interest" description="Disordered" evidence="7">
    <location>
        <begin position="936"/>
        <end position="1004"/>
    </location>
</feature>
<evidence type="ECO:0000256" key="6">
    <source>
        <dbReference type="ARBA" id="ARBA00023136"/>
    </source>
</evidence>
<evidence type="ECO:0000256" key="2">
    <source>
        <dbReference type="ARBA" id="ARBA00022692"/>
    </source>
</evidence>
<keyword evidence="12" id="KW-1185">Reference proteome</keyword>
<dbReference type="PROSITE" id="PS00211">
    <property type="entry name" value="ABC_TRANSPORTER_1"/>
    <property type="match status" value="1"/>
</dbReference>
<feature type="transmembrane region" description="Helical" evidence="8">
    <location>
        <begin position="1240"/>
        <end position="1261"/>
    </location>
</feature>
<dbReference type="InterPro" id="IPR017871">
    <property type="entry name" value="ABC_transporter-like_CS"/>
</dbReference>
<dbReference type="CDD" id="cd18578">
    <property type="entry name" value="ABC_6TM_Pgp_ABCB1_D2_like"/>
    <property type="match status" value="1"/>
</dbReference>
<feature type="transmembrane region" description="Helical" evidence="8">
    <location>
        <begin position="417"/>
        <end position="438"/>
    </location>
</feature>
<feature type="compositionally biased region" description="Pro residues" evidence="7">
    <location>
        <begin position="201"/>
        <end position="218"/>
    </location>
</feature>
<dbReference type="InterPro" id="IPR027417">
    <property type="entry name" value="P-loop_NTPase"/>
</dbReference>
<keyword evidence="6 8" id="KW-0472">Membrane</keyword>
<name>A0ABR3Q905_9TREE</name>
<evidence type="ECO:0000313" key="11">
    <source>
        <dbReference type="EMBL" id="KAL1411210.1"/>
    </source>
</evidence>
<dbReference type="GeneID" id="95983204"/>
<sequence>MPTDDDVGTATPRASASRASSIKGAMDTIAQAASSISSKATIKIRRKPVPVVSPQSADPPPLPTGRDSALGEIDEQDPFANLNSPWAGSVDTFYGNAGVLGSPAVRESWGLAPAAGVPSAASSARFDPEARSGRVNLDTSSGRVEPDTSSSHGLLEATSAKIDLDNGHEKTPDPVVDAIDTANPRRSIYPPAGFNVLPTPETYPPRPSAPSPTARQPPAPVPPRFRYFFTYAPRRLILTALLPALVFSVAASLVQPYMTIVIGEAFGALQRYPPGPPLTPPQTPEQKHRLVTDVGTASLKLLITGIAAWILEYLKTAAWYYFGEGLTDHLRRLVFDGVQRKPMAWFDVGMGMQSDEGVKLEEGANVAVGMGGLMAKFTRETDDVRIATITGMGKTVQSIITFLLCLGLSLYKSPKLAIVTLSAVPLIMGINVLARAVCHPLYAVERRGFAEASTDIERATAAIATVKVHNAQVTELERFRRPIANARDSLFKQGFVWGACFGSTNVLIFTIFVAGFWYGAKLVNDGQASVENVMTVFWACLMATGALQGGLQPLSYITKGTMSLASLLTVIQDDETLPTPGPENGHGVVPARCQGSFDLHDVYFAYPSRPDDNVLSGVTLFLPAGEMTFVVGGSGSGKSTIAQLLLRLYAPDFGNIVLDDTDFETLDTAFTGQRIAAVQQGCILFDMSVHDNVAMGMVGSEADELGRTRTPADVSRAEVIEACRLADIHDFIVSLPEGYETRLGTGGSQLSGGQRQRLAIARARIRDPTVLILDEATSALDVTSRVAVFDAIKGWRKNQTTIVITHDLSQIGPDDFVYVMHHGVVAEQGFRFDLMLQDGRDDTPVGVFAALAAAQNAAPLPPKEVAPWHDASALPEDAVVLRAPRPDYIPTWARPTTMMEVEGEYEVHYNDPLKVFRDTVGAPLLARRLSLGNRRSMNVSEEKAGALRRSLSMGNKRSSMSMDHKRSLSTDHQPSTSMDDKEMDDNPERPPTAHSDRKVSLSPDLTRAQRRLTWSEQELGNGPFHQRASVASAAKRSSGNYHYVLKRTTRDLRDSAKHAHLDLNPGSVAAPSTAHHRRGLAATIAWYYPSIPHKTAMFVGLLTAVLQGAQTPIWSFFISKLMTLIGAPDAAAQLPKIGGTLIGLSVSGGLFLFLQEYILQGVAAMWTAKIRTEAYERVLAQDKGWFDDPDHSPAALVQHLVKDVDDMRHLVATLLPKTVVVVMMMGLGLIWAMVAGWQLTLVGLALTPLFVAMFAGTEGILSRTEIHNKSRRENVARAFYESVANIRGIRAMGLESSFHTKFTEHADDARKSGQDAAWLNGIGLGVAVAIPIFAQAVMNYVGAVFIKQAVMSYATMLQVYTLVLFSLTFGAQILSFIPFVAKTKAAAHDFGHLFTLSTTTQESTGIHPFPAGTDIAFDGVAFRYPTRPDVSVLYGLDLSIKAGECVAIVGQSGSGKTTTAALLQRLYEPASGTITLGGVDLGSIKAAWLRAHIAVVSQTASLFDATVAENIAYGSKDVTREDLVAACEQANIHEFILSLPRGYDTNLGENAALISGGQAQRLQIARALVRKSRILILDECTSALDIENQRAVLDTILRVRGTTIFITHSLEVMRHCDRVICLGDGQVAEQGPFAELIARGGVFARLTRTGEWE</sequence>
<evidence type="ECO:0000256" key="3">
    <source>
        <dbReference type="ARBA" id="ARBA00022741"/>
    </source>
</evidence>
<dbReference type="InterPro" id="IPR036640">
    <property type="entry name" value="ABC1_TM_sf"/>
</dbReference>
<evidence type="ECO:0000256" key="1">
    <source>
        <dbReference type="ARBA" id="ARBA00004141"/>
    </source>
</evidence>
<evidence type="ECO:0000256" key="8">
    <source>
        <dbReference type="SAM" id="Phobius"/>
    </source>
</evidence>